<evidence type="ECO:0000313" key="2">
    <source>
        <dbReference type="Proteomes" id="UP001172386"/>
    </source>
</evidence>
<keyword evidence="2" id="KW-1185">Reference proteome</keyword>
<evidence type="ECO:0000313" key="1">
    <source>
        <dbReference type="EMBL" id="KAJ9653004.1"/>
    </source>
</evidence>
<reference evidence="1" key="1">
    <citation type="submission" date="2022-10" db="EMBL/GenBank/DDBJ databases">
        <title>Culturing micro-colonial fungi from biological soil crusts in the Mojave desert and describing Neophaeococcomyces mojavensis, and introducing the new genera and species Taxawa tesnikishii.</title>
        <authorList>
            <person name="Kurbessoian T."/>
            <person name="Stajich J.E."/>
        </authorList>
    </citation>
    <scope>NUCLEOTIDE SEQUENCE</scope>
    <source>
        <strain evidence="1">JES_112</strain>
    </source>
</reference>
<organism evidence="1 2">
    <name type="scientific">Neophaeococcomyces mojaviensis</name>
    <dbReference type="NCBI Taxonomy" id="3383035"/>
    <lineage>
        <taxon>Eukaryota</taxon>
        <taxon>Fungi</taxon>
        <taxon>Dikarya</taxon>
        <taxon>Ascomycota</taxon>
        <taxon>Pezizomycotina</taxon>
        <taxon>Eurotiomycetes</taxon>
        <taxon>Chaetothyriomycetidae</taxon>
        <taxon>Chaetothyriales</taxon>
        <taxon>Chaetothyriales incertae sedis</taxon>
        <taxon>Neophaeococcomyces</taxon>
    </lineage>
</organism>
<sequence>MTHAVVNTEKYPFHFDDPVKIDRSGKAGEIQDVTVHLPNVRGKIPSIQASRMRTIILESYRDPAKIAAHVCTYDGLTSRLAVEAGFPFVFLAGYAVASSYGLPDTGYIAMQEVCDKIQETVRQVSVPVMADGDTGYGSPMNVKRTVESFAHAGAAGIMIEDQTWPKRCGHTKGKSVVSRGEAFARIQAAVDARNEGLDIVIQARTDSYNTHGWDEAIFRAREFLRIGVDLVFIEALPDRDSMVRAVKEVGGPICANIIEGGLTENMSAKDLAEIGMVTVAYPWTLVAAHLKSTREALESLKRSFNVGKPEQILSYDEVCYGVGFNKYWEQEEKYKFDANGLTNQGTAVPNAMNGSNGY</sequence>
<gene>
    <name evidence="1" type="ORF">H2198_007784</name>
</gene>
<protein>
    <submittedName>
        <fullName evidence="1">Uncharacterized protein</fullName>
    </submittedName>
</protein>
<accession>A0ACC2ZZI6</accession>
<dbReference type="Proteomes" id="UP001172386">
    <property type="component" value="Unassembled WGS sequence"/>
</dbReference>
<name>A0ACC2ZZI6_9EURO</name>
<dbReference type="EMBL" id="JAPDRQ010000172">
    <property type="protein sequence ID" value="KAJ9653004.1"/>
    <property type="molecule type" value="Genomic_DNA"/>
</dbReference>
<comment type="caution">
    <text evidence="1">The sequence shown here is derived from an EMBL/GenBank/DDBJ whole genome shotgun (WGS) entry which is preliminary data.</text>
</comment>
<proteinExistence type="predicted"/>